<dbReference type="EMBL" id="SJPF01000001">
    <property type="protein sequence ID" value="TWT38687.1"/>
    <property type="molecule type" value="Genomic_DNA"/>
</dbReference>
<evidence type="ECO:0000313" key="2">
    <source>
        <dbReference type="Proteomes" id="UP000318878"/>
    </source>
</evidence>
<dbReference type="AlphaFoldDB" id="A0A5C5VL23"/>
<name>A0A5C5VL23_9BACT</name>
<gene>
    <name evidence="1" type="ORF">Enr8_03810</name>
</gene>
<keyword evidence="2" id="KW-1185">Reference proteome</keyword>
<protein>
    <submittedName>
        <fullName evidence="1">Uncharacterized protein</fullName>
    </submittedName>
</protein>
<evidence type="ECO:0000313" key="1">
    <source>
        <dbReference type="EMBL" id="TWT38687.1"/>
    </source>
</evidence>
<reference evidence="1 2" key="1">
    <citation type="submission" date="2019-02" db="EMBL/GenBank/DDBJ databases">
        <title>Deep-cultivation of Planctomycetes and their phenomic and genomic characterization uncovers novel biology.</title>
        <authorList>
            <person name="Wiegand S."/>
            <person name="Jogler M."/>
            <person name="Boedeker C."/>
            <person name="Pinto D."/>
            <person name="Vollmers J."/>
            <person name="Rivas-Marin E."/>
            <person name="Kohn T."/>
            <person name="Peeters S.H."/>
            <person name="Heuer A."/>
            <person name="Rast P."/>
            <person name="Oberbeckmann S."/>
            <person name="Bunk B."/>
            <person name="Jeske O."/>
            <person name="Meyerdierks A."/>
            <person name="Storesund J.E."/>
            <person name="Kallscheuer N."/>
            <person name="Luecker S."/>
            <person name="Lage O.M."/>
            <person name="Pohl T."/>
            <person name="Merkel B.J."/>
            <person name="Hornburger P."/>
            <person name="Mueller R.-W."/>
            <person name="Bruemmer F."/>
            <person name="Labrenz M."/>
            <person name="Spormann A.M."/>
            <person name="Op Den Camp H."/>
            <person name="Overmann J."/>
            <person name="Amann R."/>
            <person name="Jetten M.S.M."/>
            <person name="Mascher T."/>
            <person name="Medema M.H."/>
            <person name="Devos D.P."/>
            <person name="Kaster A.-K."/>
            <person name="Ovreas L."/>
            <person name="Rohde M."/>
            <person name="Galperin M.Y."/>
            <person name="Jogler C."/>
        </authorList>
    </citation>
    <scope>NUCLEOTIDE SEQUENCE [LARGE SCALE GENOMIC DNA]</scope>
    <source>
        <strain evidence="1 2">Enr8</strain>
    </source>
</reference>
<comment type="caution">
    <text evidence="1">The sequence shown here is derived from an EMBL/GenBank/DDBJ whole genome shotgun (WGS) entry which is preliminary data.</text>
</comment>
<proteinExistence type="predicted"/>
<dbReference type="Proteomes" id="UP000318878">
    <property type="component" value="Unassembled WGS sequence"/>
</dbReference>
<sequence>MAEEIERRRLEPGEFVNTISRLGGTALLRVVRDEYEESDEGRFIQLKRLDDKPILEMRCNVFAADERELLKVAWFSTWNAEQIERELAAKKQPGRKRRPTKLNA</sequence>
<organism evidence="1 2">
    <name type="scientific">Blastopirellula retiformator</name>
    <dbReference type="NCBI Taxonomy" id="2527970"/>
    <lineage>
        <taxon>Bacteria</taxon>
        <taxon>Pseudomonadati</taxon>
        <taxon>Planctomycetota</taxon>
        <taxon>Planctomycetia</taxon>
        <taxon>Pirellulales</taxon>
        <taxon>Pirellulaceae</taxon>
        <taxon>Blastopirellula</taxon>
    </lineage>
</organism>
<dbReference type="RefSeq" id="WP_146428920.1">
    <property type="nucleotide sequence ID" value="NZ_SJPF01000001.1"/>
</dbReference>
<accession>A0A5C5VL23</accession>